<evidence type="ECO:0000313" key="5">
    <source>
        <dbReference type="EMBL" id="MBC3806146.1"/>
    </source>
</evidence>
<evidence type="ECO:0000313" key="6">
    <source>
        <dbReference type="Proteomes" id="UP000648257"/>
    </source>
</evidence>
<comment type="cofactor">
    <cofactor evidence="1">
        <name>Zn(2+)</name>
        <dbReference type="ChEBI" id="CHEBI:29105"/>
    </cofactor>
</comment>
<gene>
    <name evidence="5" type="ORF">H8K52_02155</name>
</gene>
<accession>A0ABR6X177</accession>
<dbReference type="InterPro" id="IPR008567">
    <property type="entry name" value="BKACE"/>
</dbReference>
<dbReference type="Proteomes" id="UP000648257">
    <property type="component" value="Unassembled WGS sequence"/>
</dbReference>
<keyword evidence="6" id="KW-1185">Reference proteome</keyword>
<sequence>MMQPLIINLAPTGMIPTRAQTPHVPLTSTEIADEALACAKLGVSMVHLHARDVDGLPTTDSRLFADIVSKIRTVNSEVIITATTSGRKVPDVEQRASSLYLDGDLRPDMASLTLGSMNFATEASMNSPATIMRLAEIMQNKGIRPELEVFDLGMINFAKILIDKGLISAPYYFNILLGNPATAQASMLHLATMVNELPAGSIWAVAGIGRFQTRANALGVVLGDGVRVGLEDNLWWDQERTQLATNAQLIGRVTAQAQALGRPIASALEVRQRLDLQIW</sequence>
<keyword evidence="2" id="KW-0808">Transferase</keyword>
<protein>
    <submittedName>
        <fullName evidence="5">3-keto-5-aminohexanoate cleavage protein</fullName>
    </submittedName>
</protein>
<evidence type="ECO:0000256" key="3">
    <source>
        <dbReference type="ARBA" id="ARBA00022723"/>
    </source>
</evidence>
<keyword evidence="4" id="KW-0862">Zinc</keyword>
<comment type="caution">
    <text evidence="5">The sequence shown here is derived from an EMBL/GenBank/DDBJ whole genome shotgun (WGS) entry which is preliminary data.</text>
</comment>
<dbReference type="EMBL" id="JACOFW010000002">
    <property type="protein sequence ID" value="MBC3806146.1"/>
    <property type="molecule type" value="Genomic_DNA"/>
</dbReference>
<name>A0ABR6X177_9BURK</name>
<dbReference type="PANTHER" id="PTHR37418">
    <property type="entry name" value="3-KETO-5-AMINOHEXANOATE CLEAVAGE ENZYME-RELATED"/>
    <property type="match status" value="1"/>
</dbReference>
<proteinExistence type="predicted"/>
<dbReference type="PANTHER" id="PTHR37418:SF2">
    <property type="entry name" value="3-KETO-5-AMINOHEXANOATE CLEAVAGE ENZYME"/>
    <property type="match status" value="1"/>
</dbReference>
<evidence type="ECO:0000256" key="4">
    <source>
        <dbReference type="ARBA" id="ARBA00022833"/>
    </source>
</evidence>
<evidence type="ECO:0000256" key="2">
    <source>
        <dbReference type="ARBA" id="ARBA00022679"/>
    </source>
</evidence>
<dbReference type="Pfam" id="PF05853">
    <property type="entry name" value="BKACE"/>
    <property type="match status" value="1"/>
</dbReference>
<dbReference type="Gene3D" id="3.20.20.70">
    <property type="entry name" value="Aldolase class I"/>
    <property type="match status" value="1"/>
</dbReference>
<evidence type="ECO:0000256" key="1">
    <source>
        <dbReference type="ARBA" id="ARBA00001947"/>
    </source>
</evidence>
<organism evidence="5 6">
    <name type="scientific">Undibacterium seohonense</name>
    <dbReference type="NCBI Taxonomy" id="1344950"/>
    <lineage>
        <taxon>Bacteria</taxon>
        <taxon>Pseudomonadati</taxon>
        <taxon>Pseudomonadota</taxon>
        <taxon>Betaproteobacteria</taxon>
        <taxon>Burkholderiales</taxon>
        <taxon>Oxalobacteraceae</taxon>
        <taxon>Undibacterium</taxon>
    </lineage>
</organism>
<dbReference type="InterPro" id="IPR013785">
    <property type="entry name" value="Aldolase_TIM"/>
</dbReference>
<keyword evidence="3" id="KW-0479">Metal-binding</keyword>
<reference evidence="5 6" key="1">
    <citation type="submission" date="2020-08" db="EMBL/GenBank/DDBJ databases">
        <title>Novel species isolated from subtropical streams in China.</title>
        <authorList>
            <person name="Lu H."/>
        </authorList>
    </citation>
    <scope>NUCLEOTIDE SEQUENCE [LARGE SCALE GENOMIC DNA]</scope>
    <source>
        <strain evidence="5 6">KACC 16656</strain>
    </source>
</reference>